<evidence type="ECO:0000259" key="2">
    <source>
        <dbReference type="Pfam" id="PF07589"/>
    </source>
</evidence>
<gene>
    <name evidence="3" type="ORF">EIP75_02010</name>
</gene>
<proteinExistence type="predicted"/>
<dbReference type="Pfam" id="PF07589">
    <property type="entry name" value="PEP-CTERM"/>
    <property type="match status" value="1"/>
</dbReference>
<reference evidence="3 4" key="1">
    <citation type="submission" date="2018-12" db="EMBL/GenBank/DDBJ databases">
        <title>The whole draft genome of Aquabacterium sp. SJQ9.</title>
        <authorList>
            <person name="Sun L."/>
            <person name="Gao X."/>
            <person name="Chen W."/>
            <person name="Huang K."/>
        </authorList>
    </citation>
    <scope>NUCLEOTIDE SEQUENCE [LARGE SCALE GENOMIC DNA]</scope>
    <source>
        <strain evidence="3 4">SJQ9</strain>
    </source>
</reference>
<sequence>MSNSVLHAIRYAALAASMALSAGAFAAPVTYEFTTVDGHYGSFSYNDAQPTPQPSSTQVVRYDLLSFSLDGVSLANPILQLSNNSFWELADFVQINALGSGVELYFRADLSLFSSYALAEFNGRTLSDFIGTRFSTSSSSSSLATLTQVASIPEPGTSALMVLGLVAVLAARRARSSDKASTKI</sequence>
<dbReference type="AlphaFoldDB" id="A0A3R8TFD5"/>
<protein>
    <submittedName>
        <fullName evidence="3">PEP-CTERM sorting domain-containing protein</fullName>
    </submittedName>
</protein>
<dbReference type="RefSeq" id="WP_125241524.1">
    <property type="nucleotide sequence ID" value="NZ_RSED01000001.1"/>
</dbReference>
<feature type="domain" description="Ice-binding protein C-terminal" evidence="2">
    <location>
        <begin position="151"/>
        <end position="173"/>
    </location>
</feature>
<dbReference type="NCBIfam" id="TIGR02595">
    <property type="entry name" value="PEP_CTERM"/>
    <property type="match status" value="1"/>
</dbReference>
<comment type="caution">
    <text evidence="3">The sequence shown here is derived from an EMBL/GenBank/DDBJ whole genome shotgun (WGS) entry which is preliminary data.</text>
</comment>
<dbReference type="InterPro" id="IPR013424">
    <property type="entry name" value="Ice-binding_C"/>
</dbReference>
<name>A0A3R8TFD5_9BURK</name>
<dbReference type="Proteomes" id="UP000269265">
    <property type="component" value="Unassembled WGS sequence"/>
</dbReference>
<evidence type="ECO:0000313" key="4">
    <source>
        <dbReference type="Proteomes" id="UP000269265"/>
    </source>
</evidence>
<feature type="signal peptide" evidence="1">
    <location>
        <begin position="1"/>
        <end position="26"/>
    </location>
</feature>
<evidence type="ECO:0000313" key="3">
    <source>
        <dbReference type="EMBL" id="RRS06382.1"/>
    </source>
</evidence>
<dbReference type="EMBL" id="RSED01000001">
    <property type="protein sequence ID" value="RRS06382.1"/>
    <property type="molecule type" value="Genomic_DNA"/>
</dbReference>
<evidence type="ECO:0000256" key="1">
    <source>
        <dbReference type="SAM" id="SignalP"/>
    </source>
</evidence>
<keyword evidence="1" id="KW-0732">Signal</keyword>
<feature type="chain" id="PRO_5018545474" evidence="1">
    <location>
        <begin position="27"/>
        <end position="184"/>
    </location>
</feature>
<keyword evidence="4" id="KW-1185">Reference proteome</keyword>
<accession>A0A3R8TFD5</accession>
<organism evidence="3 4">
    <name type="scientific">Aquabacterium soli</name>
    <dbReference type="NCBI Taxonomy" id="2493092"/>
    <lineage>
        <taxon>Bacteria</taxon>
        <taxon>Pseudomonadati</taxon>
        <taxon>Pseudomonadota</taxon>
        <taxon>Betaproteobacteria</taxon>
        <taxon>Burkholderiales</taxon>
        <taxon>Aquabacterium</taxon>
    </lineage>
</organism>